<dbReference type="Pfam" id="PF00581">
    <property type="entry name" value="Rhodanese"/>
    <property type="match status" value="1"/>
</dbReference>
<dbReference type="EMBL" id="VFSH01000008">
    <property type="protein sequence ID" value="TPE39453.1"/>
    <property type="molecule type" value="Genomic_DNA"/>
</dbReference>
<keyword evidence="6" id="KW-0558">Oxidation</keyword>
<dbReference type="PANTHER" id="PTHR43429">
    <property type="entry name" value="PYRIDINE NUCLEOTIDE-DISULFIDE OXIDOREDUCTASE DOMAIN-CONTAINING"/>
    <property type="match status" value="1"/>
</dbReference>
<dbReference type="InterPro" id="IPR004099">
    <property type="entry name" value="Pyr_nucl-diS_OxRdtase_dimer"/>
</dbReference>
<evidence type="ECO:0000256" key="5">
    <source>
        <dbReference type="ARBA" id="ARBA00023002"/>
    </source>
</evidence>
<comment type="cofactor">
    <cofactor evidence="1">
        <name>FAD</name>
        <dbReference type="ChEBI" id="CHEBI:57692"/>
    </cofactor>
</comment>
<dbReference type="SUPFAM" id="SSF51905">
    <property type="entry name" value="FAD/NAD(P)-binding domain"/>
    <property type="match status" value="2"/>
</dbReference>
<protein>
    <submittedName>
        <fullName evidence="9">CoA-disulfide reductase</fullName>
    </submittedName>
</protein>
<dbReference type="Proteomes" id="UP000315907">
    <property type="component" value="Unassembled WGS sequence"/>
</dbReference>
<keyword evidence="10" id="KW-1185">Reference proteome</keyword>
<dbReference type="Gene3D" id="3.40.250.10">
    <property type="entry name" value="Rhodanese-like domain"/>
    <property type="match status" value="1"/>
</dbReference>
<sequence length="555" mass="60753">MKIIIVGGVAGRMSAATRLRRLMEDAEITIFEKDPFVSFANCGLPYYVSGEIANRDSLLVQTPESLKARFNLDVRPFHEVIQISPEEHTVTVRHDGQEFTESYNKLILSPGAKPFVPAIEGLAEAKNAYTLRNVPDLDEIMAALDNYPKEAVVIGVGFIGLEMAENLAKRGLQVTIVEKAPHVLPSLDQEMAAFVQAELVKNGVRVITSQSATRFEDQGKVIVLENGQKITSDLTILSVGVEPENRLAKTAGIELGLRGGILVDEHYETSQKDIFAVGDAIVVKQEITGQDALISLASPANRQGRQVADVIAGLERTNKGSIGTAIVRAFDMTAASTGLSERILSMNQLPYKALHVSGKDHAGYYPGATDMTLKLLFDPTTGKIYGAQGVGKKGVDKRIDILATAIKGNLTVFDLPELEFTYAPPFGSAKDPVNMLGYAALNLIEGLSDNVQWYQLEDELAKGKKFLDVRTSGEFQSGRLKVDTIHIPLNELRERLRERLNELDKNQAYIVSCHSGLRSYIAERILKQAGFTVQNLDGAYSLYKMAKPEGVEYGN</sequence>
<organism evidence="9 10">
    <name type="scientific">Streptococcus shenyangsis</name>
    <dbReference type="NCBI Taxonomy" id="2589786"/>
    <lineage>
        <taxon>Bacteria</taxon>
        <taxon>Bacillati</taxon>
        <taxon>Bacillota</taxon>
        <taxon>Bacilli</taxon>
        <taxon>Lactobacillales</taxon>
        <taxon>Streptococcaceae</taxon>
        <taxon>Streptococcus</taxon>
    </lineage>
</organism>
<dbReference type="Pfam" id="PF02852">
    <property type="entry name" value="Pyr_redox_dim"/>
    <property type="match status" value="1"/>
</dbReference>
<gene>
    <name evidence="9" type="ORF">FJR77_07175</name>
</gene>
<dbReference type="RefSeq" id="WP_140833999.1">
    <property type="nucleotide sequence ID" value="NZ_VFSH01000008.1"/>
</dbReference>
<dbReference type="SUPFAM" id="SSF55424">
    <property type="entry name" value="FAD/NAD-linked reductases, dimerisation (C-terminal) domain"/>
    <property type="match status" value="1"/>
</dbReference>
<keyword evidence="5" id="KW-0560">Oxidoreductase</keyword>
<keyword evidence="3" id="KW-0285">Flavoprotein</keyword>
<keyword evidence="4" id="KW-0274">FAD</keyword>
<dbReference type="Gene3D" id="3.50.50.60">
    <property type="entry name" value="FAD/NAD(P)-binding domain"/>
    <property type="match status" value="2"/>
</dbReference>
<evidence type="ECO:0000256" key="3">
    <source>
        <dbReference type="ARBA" id="ARBA00022630"/>
    </source>
</evidence>
<dbReference type="PANTHER" id="PTHR43429:SF1">
    <property type="entry name" value="NAD(P)H SULFUR OXIDOREDUCTASE (COA-DEPENDENT)"/>
    <property type="match status" value="1"/>
</dbReference>
<comment type="similarity">
    <text evidence="2">Belongs to the class-III pyridine nucleotide-disulfide oxidoreductase family.</text>
</comment>
<dbReference type="SMART" id="SM00450">
    <property type="entry name" value="RHOD"/>
    <property type="match status" value="1"/>
</dbReference>
<name>A0ABY2YHB3_9STRE</name>
<evidence type="ECO:0000313" key="10">
    <source>
        <dbReference type="Proteomes" id="UP000315907"/>
    </source>
</evidence>
<dbReference type="PROSITE" id="PS50206">
    <property type="entry name" value="RHODANESE_3"/>
    <property type="match status" value="1"/>
</dbReference>
<evidence type="ECO:0000256" key="6">
    <source>
        <dbReference type="ARBA" id="ARBA00023097"/>
    </source>
</evidence>
<feature type="domain" description="Rhodanese" evidence="8">
    <location>
        <begin position="460"/>
        <end position="552"/>
    </location>
</feature>
<evidence type="ECO:0000313" key="9">
    <source>
        <dbReference type="EMBL" id="TPE39453.1"/>
    </source>
</evidence>
<dbReference type="InterPro" id="IPR050260">
    <property type="entry name" value="FAD-bd_OxRdtase"/>
</dbReference>
<dbReference type="InterPro" id="IPR016156">
    <property type="entry name" value="FAD/NAD-linked_Rdtase_dimer_sf"/>
</dbReference>
<reference evidence="9 10" key="1">
    <citation type="submission" date="2019-06" db="EMBL/GenBank/DDBJ databases">
        <authorList>
            <person name="Xiao C."/>
            <person name="Li X."/>
            <person name="Sun Y."/>
            <person name="Liu D."/>
        </authorList>
    </citation>
    <scope>NUCLEOTIDE SEQUENCE [LARGE SCALE GENOMIC DNA]</scope>
    <source>
        <strain evidence="9 10">D19</strain>
    </source>
</reference>
<dbReference type="InterPro" id="IPR023753">
    <property type="entry name" value="FAD/NAD-binding_dom"/>
</dbReference>
<comment type="caution">
    <text evidence="9">The sequence shown here is derived from an EMBL/GenBank/DDBJ whole genome shotgun (WGS) entry which is preliminary data.</text>
</comment>
<evidence type="ECO:0000256" key="1">
    <source>
        <dbReference type="ARBA" id="ARBA00001974"/>
    </source>
</evidence>
<accession>A0ABY2YHB3</accession>
<dbReference type="InterPro" id="IPR036873">
    <property type="entry name" value="Rhodanese-like_dom_sf"/>
</dbReference>
<dbReference type="Pfam" id="PF07992">
    <property type="entry name" value="Pyr_redox_2"/>
    <property type="match status" value="1"/>
</dbReference>
<dbReference type="InterPro" id="IPR036188">
    <property type="entry name" value="FAD/NAD-bd_sf"/>
</dbReference>
<evidence type="ECO:0000256" key="2">
    <source>
        <dbReference type="ARBA" id="ARBA00009130"/>
    </source>
</evidence>
<dbReference type="PRINTS" id="PR00368">
    <property type="entry name" value="FADPNR"/>
</dbReference>
<dbReference type="InterPro" id="IPR001763">
    <property type="entry name" value="Rhodanese-like_dom"/>
</dbReference>
<keyword evidence="7" id="KW-0676">Redox-active center</keyword>
<dbReference type="PRINTS" id="PR00411">
    <property type="entry name" value="PNDRDTASEI"/>
</dbReference>
<evidence type="ECO:0000256" key="4">
    <source>
        <dbReference type="ARBA" id="ARBA00022827"/>
    </source>
</evidence>
<proteinExistence type="inferred from homology"/>
<evidence type="ECO:0000256" key="7">
    <source>
        <dbReference type="ARBA" id="ARBA00023284"/>
    </source>
</evidence>
<evidence type="ECO:0000259" key="8">
    <source>
        <dbReference type="PROSITE" id="PS50206"/>
    </source>
</evidence>
<dbReference type="SUPFAM" id="SSF52821">
    <property type="entry name" value="Rhodanese/Cell cycle control phosphatase"/>
    <property type="match status" value="1"/>
</dbReference>